<dbReference type="Proteomes" id="UP000095727">
    <property type="component" value="Unassembled WGS sequence"/>
</dbReference>
<sequence length="109" mass="12386">MDFKYCKLEIFIPETHLPALQKTLREVDAGHIGNYDSCMSSSEVIGYWRPLEGCNPYIGNEGEISKEPEVKVEVTVFTEAVDRTIEAIKKVHPYEEPVINAIPILRTSF</sequence>
<accession>A0A173QW73</accession>
<dbReference type="Pfam" id="PF03091">
    <property type="entry name" value="CutA1"/>
    <property type="match status" value="1"/>
</dbReference>
<organism evidence="1 4">
    <name type="scientific">Coprococcus comes</name>
    <dbReference type="NCBI Taxonomy" id="410072"/>
    <lineage>
        <taxon>Bacteria</taxon>
        <taxon>Bacillati</taxon>
        <taxon>Bacillota</taxon>
        <taxon>Clostridia</taxon>
        <taxon>Lachnospirales</taxon>
        <taxon>Lachnospiraceae</taxon>
        <taxon>Coprococcus</taxon>
    </lineage>
</organism>
<dbReference type="EMBL" id="CYXR01000001">
    <property type="protein sequence ID" value="CUM69766.1"/>
    <property type="molecule type" value="Genomic_DNA"/>
</dbReference>
<dbReference type="GO" id="GO:0010038">
    <property type="term" value="P:response to metal ion"/>
    <property type="evidence" value="ECO:0007669"/>
    <property type="project" value="InterPro"/>
</dbReference>
<dbReference type="InterPro" id="IPR015867">
    <property type="entry name" value="N-reg_PII/ATP_PRibTrfase_C"/>
</dbReference>
<dbReference type="AlphaFoldDB" id="A0A173QW73"/>
<gene>
    <name evidence="3" type="ORF">DWW65_15700</name>
    <name evidence="2" type="ORF">DWX03_03680</name>
    <name evidence="1" type="ORF">ERS852574_00097</name>
</gene>
<evidence type="ECO:0000313" key="4">
    <source>
        <dbReference type="Proteomes" id="UP000095727"/>
    </source>
</evidence>
<dbReference type="PANTHER" id="PTHR41774:SF1">
    <property type="entry name" value="NGG1P INTERACTING FACTOR NIF3"/>
    <property type="match status" value="1"/>
</dbReference>
<evidence type="ECO:0000313" key="5">
    <source>
        <dbReference type="Proteomes" id="UP000283360"/>
    </source>
</evidence>
<dbReference type="InterPro" id="IPR004323">
    <property type="entry name" value="Ion_tolerance_CutA"/>
</dbReference>
<protein>
    <submittedName>
        <fullName evidence="2">Cytochrome C biogenesis protein</fullName>
    </submittedName>
    <submittedName>
        <fullName evidence="1">Uncharacterized protein conserved in bacteria</fullName>
    </submittedName>
</protein>
<keyword evidence="5" id="KW-1185">Reference proteome</keyword>
<reference evidence="1 4" key="1">
    <citation type="submission" date="2015-09" db="EMBL/GenBank/DDBJ databases">
        <authorList>
            <consortium name="Pathogen Informatics"/>
        </authorList>
    </citation>
    <scope>NUCLEOTIDE SEQUENCE [LARGE SCALE GENOMIC DNA]</scope>
    <source>
        <strain evidence="1 4">2789STDY5834962</strain>
    </source>
</reference>
<evidence type="ECO:0000313" key="6">
    <source>
        <dbReference type="Proteomes" id="UP000285693"/>
    </source>
</evidence>
<evidence type="ECO:0000313" key="1">
    <source>
        <dbReference type="EMBL" id="CUM69766.1"/>
    </source>
</evidence>
<dbReference type="PANTHER" id="PTHR41774">
    <property type="match status" value="1"/>
</dbReference>
<dbReference type="InterPro" id="IPR036069">
    <property type="entry name" value="DUF34/NIF3_sf"/>
</dbReference>
<evidence type="ECO:0000313" key="3">
    <source>
        <dbReference type="EMBL" id="RGU42067.1"/>
    </source>
</evidence>
<dbReference type="Proteomes" id="UP000283360">
    <property type="component" value="Unassembled WGS sequence"/>
</dbReference>
<dbReference type="Gene3D" id="3.30.70.120">
    <property type="match status" value="1"/>
</dbReference>
<proteinExistence type="predicted"/>
<dbReference type="EMBL" id="QRXJ01000004">
    <property type="protein sequence ID" value="RGT91523.1"/>
    <property type="molecule type" value="Genomic_DNA"/>
</dbReference>
<reference evidence="5 6" key="2">
    <citation type="submission" date="2018-08" db="EMBL/GenBank/DDBJ databases">
        <title>A genome reference for cultivated species of the human gut microbiota.</title>
        <authorList>
            <person name="Zou Y."/>
            <person name="Xue W."/>
            <person name="Luo G."/>
        </authorList>
    </citation>
    <scope>NUCLEOTIDE SEQUENCE [LARGE SCALE GENOMIC DNA]</scope>
    <source>
        <strain evidence="3 6">AF16-31</strain>
        <strain evidence="2 5">AF18-12LB</strain>
    </source>
</reference>
<dbReference type="RefSeq" id="WP_055155472.1">
    <property type="nucleotide sequence ID" value="NZ_CYXR01000001.1"/>
</dbReference>
<dbReference type="SUPFAM" id="SSF102705">
    <property type="entry name" value="NIF3 (NGG1p interacting factor 3)-like"/>
    <property type="match status" value="1"/>
</dbReference>
<evidence type="ECO:0000313" key="2">
    <source>
        <dbReference type="EMBL" id="RGT91523.1"/>
    </source>
</evidence>
<dbReference type="EMBL" id="QRXY01000031">
    <property type="protein sequence ID" value="RGU42067.1"/>
    <property type="molecule type" value="Genomic_DNA"/>
</dbReference>
<name>A0A173QW73_9FIRM</name>
<dbReference type="Proteomes" id="UP000285693">
    <property type="component" value="Unassembled WGS sequence"/>
</dbReference>